<evidence type="ECO:0000259" key="1">
    <source>
        <dbReference type="Pfam" id="PF22422"/>
    </source>
</evidence>
<dbReference type="InterPro" id="IPR004888">
    <property type="entry name" value="Glycoside_hydrolase_63"/>
</dbReference>
<gene>
    <name evidence="2" type="ORF">AWB74_08605</name>
</gene>
<dbReference type="PANTHER" id="PTHR10412">
    <property type="entry name" value="MANNOSYL-OLIGOSACCHARIDE GLUCOSIDASE"/>
    <property type="match status" value="1"/>
</dbReference>
<proteinExistence type="predicted"/>
<comment type="caution">
    <text evidence="2">The sequence shown here is derived from an EMBL/GenBank/DDBJ whole genome shotgun (WGS) entry which is preliminary data.</text>
</comment>
<dbReference type="RefSeq" id="WP_200822119.1">
    <property type="nucleotide sequence ID" value="NZ_FCOM02000138.1"/>
</dbReference>
<dbReference type="Proteomes" id="UP000055019">
    <property type="component" value="Unassembled WGS sequence"/>
</dbReference>
<organism evidence="2 3">
    <name type="scientific">Caballeronia arvi</name>
    <dbReference type="NCBI Taxonomy" id="1777135"/>
    <lineage>
        <taxon>Bacteria</taxon>
        <taxon>Pseudomonadati</taxon>
        <taxon>Pseudomonadota</taxon>
        <taxon>Betaproteobacteria</taxon>
        <taxon>Burkholderiales</taxon>
        <taxon>Burkholderiaceae</taxon>
        <taxon>Caballeronia</taxon>
    </lineage>
</organism>
<dbReference type="SUPFAM" id="SSF48208">
    <property type="entry name" value="Six-hairpin glycosidases"/>
    <property type="match status" value="1"/>
</dbReference>
<dbReference type="EMBL" id="FCOM02000138">
    <property type="protein sequence ID" value="SAL88525.1"/>
    <property type="molecule type" value="Genomic_DNA"/>
</dbReference>
<feature type="domain" description="Mannosylglycerate hydrolase MGH1-like glycoside hydrolase" evidence="1">
    <location>
        <begin position="17"/>
        <end position="189"/>
    </location>
</feature>
<dbReference type="AlphaFoldDB" id="A0A158L5H0"/>
<dbReference type="InterPro" id="IPR008928">
    <property type="entry name" value="6-hairpin_glycosidase_sf"/>
</dbReference>
<dbReference type="GO" id="GO:0009311">
    <property type="term" value="P:oligosaccharide metabolic process"/>
    <property type="evidence" value="ECO:0007669"/>
    <property type="project" value="InterPro"/>
</dbReference>
<protein>
    <submittedName>
        <fullName evidence="2">Mannosyl oligosaccharide glucosidase</fullName>
    </submittedName>
</protein>
<keyword evidence="3" id="KW-1185">Reference proteome</keyword>
<name>A0A158L5H0_9BURK</name>
<evidence type="ECO:0000313" key="3">
    <source>
        <dbReference type="Proteomes" id="UP000055019"/>
    </source>
</evidence>
<dbReference type="Pfam" id="PF22422">
    <property type="entry name" value="MGH1-like_GH"/>
    <property type="match status" value="1"/>
</dbReference>
<dbReference type="Gene3D" id="1.50.10.10">
    <property type="match status" value="1"/>
</dbReference>
<dbReference type="PANTHER" id="PTHR10412:SF10">
    <property type="entry name" value="GLYCOSYL HYDROLASE FAMILY 63 C-TERMINAL DOMAIN-CONTAINING PROTEIN"/>
    <property type="match status" value="1"/>
</dbReference>
<sequence>MASIHDLTAKGVADRRMASILNEANLRRVQSKMLDQNEFLSPHGIRSLSRYHAEHPYVYRTGEQEYRVSYLAAESDTGMFGGNSNWRGPVWMPVNGLIIRALLQYFSYYGNDFKVECPTGSGHQMTLYEVAEEITRRLSSIFLRNSDGHRPVHGGNRKFQDDPRWRDCLLFYEYFHGDNGAGLGASHQTGWTGIISRAMHLFATTTPEQFLQAANR</sequence>
<dbReference type="InterPro" id="IPR054491">
    <property type="entry name" value="MGH1-like_GH"/>
</dbReference>
<reference evidence="2" key="1">
    <citation type="submission" date="2016-01" db="EMBL/GenBank/DDBJ databases">
        <authorList>
            <person name="Peeters C."/>
        </authorList>
    </citation>
    <scope>NUCLEOTIDE SEQUENCE [LARGE SCALE GENOMIC DNA]</scope>
    <source>
        <strain evidence="2">LMG 29317</strain>
    </source>
</reference>
<dbReference type="GO" id="GO:0004573">
    <property type="term" value="F:Glc3Man9GlcNAc2 oligosaccharide glucosidase activity"/>
    <property type="evidence" value="ECO:0007669"/>
    <property type="project" value="InterPro"/>
</dbReference>
<evidence type="ECO:0000313" key="2">
    <source>
        <dbReference type="EMBL" id="SAL88525.1"/>
    </source>
</evidence>
<dbReference type="InterPro" id="IPR012341">
    <property type="entry name" value="6hp_glycosidase-like_sf"/>
</dbReference>
<accession>A0A158L5H0</accession>